<keyword evidence="7" id="KW-0812">Transmembrane</keyword>
<dbReference type="Proteomes" id="UP001163046">
    <property type="component" value="Unassembled WGS sequence"/>
</dbReference>
<dbReference type="InterPro" id="IPR048290">
    <property type="entry name" value="ZP_chr"/>
</dbReference>
<evidence type="ECO:0000256" key="2">
    <source>
        <dbReference type="ARBA" id="ARBA00022729"/>
    </source>
</evidence>
<dbReference type="InterPro" id="IPR001507">
    <property type="entry name" value="ZP_dom"/>
</dbReference>
<dbReference type="InterPro" id="IPR042235">
    <property type="entry name" value="ZP-C_dom"/>
</dbReference>
<dbReference type="PROSITE" id="PS01187">
    <property type="entry name" value="EGF_CA"/>
    <property type="match status" value="1"/>
</dbReference>
<dbReference type="CDD" id="cd00053">
    <property type="entry name" value="EGF"/>
    <property type="match status" value="1"/>
</dbReference>
<evidence type="ECO:0000256" key="5">
    <source>
        <dbReference type="ARBA" id="ARBA00023180"/>
    </source>
</evidence>
<accession>A0A9X0CTF9</accession>
<comment type="caution">
    <text evidence="6">Lacks conserved residue(s) required for the propagation of feature annotation.</text>
</comment>
<dbReference type="Gene3D" id="3.40.50.410">
    <property type="entry name" value="von Willebrand factor, type A domain"/>
    <property type="match status" value="1"/>
</dbReference>
<keyword evidence="4" id="KW-1015">Disulfide bond</keyword>
<proteinExistence type="predicted"/>
<dbReference type="PANTHER" id="PTHR14002">
    <property type="entry name" value="ENDOGLIN/TGF-BETA RECEPTOR TYPE III"/>
    <property type="match status" value="1"/>
</dbReference>
<dbReference type="Pfam" id="PF07645">
    <property type="entry name" value="EGF_CA"/>
    <property type="match status" value="1"/>
</dbReference>
<dbReference type="Pfam" id="PF23344">
    <property type="entry name" value="ZP-N"/>
    <property type="match status" value="1"/>
</dbReference>
<dbReference type="OrthoDB" id="5971814at2759"/>
<evidence type="ECO:0000256" key="3">
    <source>
        <dbReference type="ARBA" id="ARBA00022737"/>
    </source>
</evidence>
<reference evidence="11" key="1">
    <citation type="submission" date="2023-01" db="EMBL/GenBank/DDBJ databases">
        <title>Genome assembly of the deep-sea coral Lophelia pertusa.</title>
        <authorList>
            <person name="Herrera S."/>
            <person name="Cordes E."/>
        </authorList>
    </citation>
    <scope>NUCLEOTIDE SEQUENCE</scope>
    <source>
        <strain evidence="11">USNM1676648</strain>
        <tissue evidence="11">Polyp</tissue>
    </source>
</reference>
<evidence type="ECO:0000313" key="11">
    <source>
        <dbReference type="EMBL" id="KAJ7375447.1"/>
    </source>
</evidence>
<dbReference type="FunFam" id="2.10.25.10:FF:000038">
    <property type="entry name" value="Fibrillin 2"/>
    <property type="match status" value="1"/>
</dbReference>
<dbReference type="InterPro" id="IPR018097">
    <property type="entry name" value="EGF_Ca-bd_CS"/>
</dbReference>
<dbReference type="Gene3D" id="2.60.40.4100">
    <property type="entry name" value="Zona pellucida, ZP-C domain"/>
    <property type="match status" value="1"/>
</dbReference>
<dbReference type="InterPro" id="IPR000152">
    <property type="entry name" value="EGF-type_Asp/Asn_hydroxyl_site"/>
</dbReference>
<dbReference type="EMBL" id="MU826826">
    <property type="protein sequence ID" value="KAJ7375447.1"/>
    <property type="molecule type" value="Genomic_DNA"/>
</dbReference>
<dbReference type="InterPro" id="IPR036465">
    <property type="entry name" value="vWFA_dom_sf"/>
</dbReference>
<protein>
    <submittedName>
        <fullName evidence="11">Uncharacterized protein</fullName>
    </submittedName>
</protein>
<dbReference type="GO" id="GO:0005509">
    <property type="term" value="F:calcium ion binding"/>
    <property type="evidence" value="ECO:0007669"/>
    <property type="project" value="InterPro"/>
</dbReference>
<keyword evidence="12" id="KW-1185">Reference proteome</keyword>
<dbReference type="Pfam" id="PF00100">
    <property type="entry name" value="Zona_pellucida"/>
    <property type="match status" value="1"/>
</dbReference>
<dbReference type="InterPro" id="IPR001881">
    <property type="entry name" value="EGF-like_Ca-bd_dom"/>
</dbReference>
<dbReference type="AlphaFoldDB" id="A0A9X0CTF9"/>
<keyword evidence="3" id="KW-0677">Repeat</keyword>
<feature type="domain" description="EGF-like" evidence="8">
    <location>
        <begin position="197"/>
        <end position="235"/>
    </location>
</feature>
<dbReference type="SUPFAM" id="SSF57196">
    <property type="entry name" value="EGF/Laminin"/>
    <property type="match status" value="1"/>
</dbReference>
<dbReference type="InterPro" id="IPR000742">
    <property type="entry name" value="EGF"/>
</dbReference>
<keyword evidence="1 6" id="KW-0245">EGF-like domain</keyword>
<comment type="caution">
    <text evidence="11">The sequence shown here is derived from an EMBL/GenBank/DDBJ whole genome shotgun (WGS) entry which is preliminary data.</text>
</comment>
<keyword evidence="7" id="KW-0472">Membrane</keyword>
<dbReference type="PROSITE" id="PS50234">
    <property type="entry name" value="VWFA"/>
    <property type="match status" value="1"/>
</dbReference>
<organism evidence="11 12">
    <name type="scientific">Desmophyllum pertusum</name>
    <dbReference type="NCBI Taxonomy" id="174260"/>
    <lineage>
        <taxon>Eukaryota</taxon>
        <taxon>Metazoa</taxon>
        <taxon>Cnidaria</taxon>
        <taxon>Anthozoa</taxon>
        <taxon>Hexacorallia</taxon>
        <taxon>Scleractinia</taxon>
        <taxon>Caryophylliina</taxon>
        <taxon>Caryophylliidae</taxon>
        <taxon>Desmophyllum</taxon>
    </lineage>
</organism>
<keyword evidence="7" id="KW-1133">Transmembrane helix</keyword>
<dbReference type="SUPFAM" id="SSF53300">
    <property type="entry name" value="vWA-like"/>
    <property type="match status" value="1"/>
</dbReference>
<dbReference type="InterPro" id="IPR055356">
    <property type="entry name" value="ZP-N"/>
</dbReference>
<feature type="domain" description="VWFA" evidence="9">
    <location>
        <begin position="1"/>
        <end position="157"/>
    </location>
</feature>
<dbReference type="CDD" id="cd00054">
    <property type="entry name" value="EGF_CA"/>
    <property type="match status" value="1"/>
</dbReference>
<dbReference type="InterPro" id="IPR002035">
    <property type="entry name" value="VWF_A"/>
</dbReference>
<keyword evidence="2" id="KW-0732">Signal</keyword>
<dbReference type="PROSITE" id="PS51034">
    <property type="entry name" value="ZP_2"/>
    <property type="match status" value="1"/>
</dbReference>
<dbReference type="PROSITE" id="PS01186">
    <property type="entry name" value="EGF_2"/>
    <property type="match status" value="1"/>
</dbReference>
<dbReference type="PRINTS" id="PR00023">
    <property type="entry name" value="ZPELLUCIDA"/>
</dbReference>
<feature type="domain" description="ZP" evidence="10">
    <location>
        <begin position="259"/>
        <end position="507"/>
    </location>
</feature>
<dbReference type="PROSITE" id="PS00010">
    <property type="entry name" value="ASX_HYDROXYL"/>
    <property type="match status" value="1"/>
</dbReference>
<dbReference type="PROSITE" id="PS50026">
    <property type="entry name" value="EGF_3"/>
    <property type="match status" value="2"/>
</dbReference>
<dbReference type="InterPro" id="IPR055355">
    <property type="entry name" value="ZP-C"/>
</dbReference>
<evidence type="ECO:0000259" key="9">
    <source>
        <dbReference type="PROSITE" id="PS50234"/>
    </source>
</evidence>
<evidence type="ECO:0000259" key="10">
    <source>
        <dbReference type="PROSITE" id="PS51034"/>
    </source>
</evidence>
<feature type="transmembrane region" description="Helical" evidence="7">
    <location>
        <begin position="549"/>
        <end position="570"/>
    </location>
</feature>
<feature type="domain" description="EGF-like" evidence="8">
    <location>
        <begin position="160"/>
        <end position="196"/>
    </location>
</feature>
<evidence type="ECO:0000256" key="4">
    <source>
        <dbReference type="ARBA" id="ARBA00023157"/>
    </source>
</evidence>
<dbReference type="SMART" id="SM00181">
    <property type="entry name" value="EGF"/>
    <property type="match status" value="2"/>
</dbReference>
<evidence type="ECO:0000256" key="6">
    <source>
        <dbReference type="PROSITE-ProRule" id="PRU00076"/>
    </source>
</evidence>
<dbReference type="Pfam" id="PF00092">
    <property type="entry name" value="VWA"/>
    <property type="match status" value="1"/>
</dbReference>
<dbReference type="CDD" id="cd01450">
    <property type="entry name" value="vWFA_subfamily_ECM"/>
    <property type="match status" value="1"/>
</dbReference>
<dbReference type="Gene3D" id="2.60.40.3210">
    <property type="entry name" value="Zona pellucida, ZP-N domain"/>
    <property type="match status" value="1"/>
</dbReference>
<dbReference type="PANTHER" id="PTHR14002:SF43">
    <property type="entry name" value="DELTA-LIKE PROTEIN"/>
    <property type="match status" value="1"/>
</dbReference>
<name>A0A9X0CTF9_9CNID</name>
<dbReference type="SMART" id="SM00179">
    <property type="entry name" value="EGF_CA"/>
    <property type="match status" value="2"/>
</dbReference>
<evidence type="ECO:0000256" key="1">
    <source>
        <dbReference type="ARBA" id="ARBA00022536"/>
    </source>
</evidence>
<evidence type="ECO:0000259" key="8">
    <source>
        <dbReference type="PROSITE" id="PS50026"/>
    </source>
</evidence>
<gene>
    <name evidence="11" type="ORF">OS493_002218</name>
</gene>
<dbReference type="InterPro" id="IPR049883">
    <property type="entry name" value="NOTCH1_EGF-like"/>
</dbReference>
<evidence type="ECO:0000256" key="7">
    <source>
        <dbReference type="SAM" id="Phobius"/>
    </source>
</evidence>
<sequence>MKDTVAVIIDKYGIDDARYSLITSGREATTKIDFTDDYKDTQDFKDAITAVQRPEGTPDLKKALEQAKAAFDSAPSRPGAKKILVVLIDQKSVNYPQVLSSTAKSLEESGILVLPVAVGSLADLDELSRIAPSKGMVIQVDTDDDAAAIAQKIMSKAVPGSDECSKCHTDSVCLSNDGVFTCSCKMGYTGNGLTCEDVDECDLGTDICNGNAFCTNNVGLYDCSCMDGYKGDGFDCRESEESIGATGGFKVINEHLAISCGKMLIRVILDKAYLMGMRRTDVRLNDPRCLPKDNGTHYLFETNLTSCGTKMTATENFFIYSNTIQEKPTESIITRLAEVDIPFRCCYLKMSQAGAIQLETSRKIIRGNASDIGMFDINLGVFKDEGYTRPYGDQSFPIGVRVNDRIFLQLSVDSKDPRLAVQAKRCHATPDPNPNSTLQYNLILDGCPEDSTVQYHHNGGIQGLHRFSLQTFQFVNVPDPFVYIHCKAVVCNSSDPNSECFKDCDLLPRSRQRRALPYSAPVHTTLLSHGPIWLTNFEKIQDSPGQDPLLGVSIVLGLFALLCIVVIAVVRRRMITNKKQETPADV</sequence>
<dbReference type="SMART" id="SM00241">
    <property type="entry name" value="ZP"/>
    <property type="match status" value="1"/>
</dbReference>
<keyword evidence="5" id="KW-0325">Glycoprotein</keyword>
<evidence type="ECO:0000313" key="12">
    <source>
        <dbReference type="Proteomes" id="UP001163046"/>
    </source>
</evidence>
<dbReference type="Gene3D" id="2.10.25.10">
    <property type="entry name" value="Laminin"/>
    <property type="match status" value="2"/>
</dbReference>